<evidence type="ECO:0000313" key="4">
    <source>
        <dbReference type="Proteomes" id="UP000738126"/>
    </source>
</evidence>
<organism evidence="3 4">
    <name type="scientific">Halorhodospira neutriphila</name>
    <dbReference type="NCBI Taxonomy" id="168379"/>
    <lineage>
        <taxon>Bacteria</taxon>
        <taxon>Pseudomonadati</taxon>
        <taxon>Pseudomonadota</taxon>
        <taxon>Gammaproteobacteria</taxon>
        <taxon>Chromatiales</taxon>
        <taxon>Ectothiorhodospiraceae</taxon>
        <taxon>Halorhodospira</taxon>
    </lineage>
</organism>
<evidence type="ECO:0000313" key="3">
    <source>
        <dbReference type="EMBL" id="MBK1725585.1"/>
    </source>
</evidence>
<sequence length="364" mass="40156">MMDLARPWRPRLSLWLLLLGLGLALAAPAAGAVDREAVYTATVAVEGRSAAARERAAGQGLERVLGRMTGAYEDLGDSPAAALLERPERYLAGYRYQRGDEGQGLRIELRFDDAALRQALGERQVPVWGSYRPPVLAWLAVERGGERRLVGADDTGDRVYEGFQRLAEARALPLSLPLLDLQDRRALGFIDIWGGFDEVVREASARYDPSTVLALALRRDGDGRWRGRWHLLLGEEGHAYRSGPGELEAVMRRGLDEVGRALVRRYAVVPGAHSGEYLRIEVRGLEAATDYVELVRELEGVRGVEGAGVLRASGRRAELRLELGRSRERVLGGLNALQRLELEPPPAEAQGGEGRQARAYRWRG</sequence>
<comment type="caution">
    <text evidence="3">The sequence shown here is derived from an EMBL/GenBank/DDBJ whole genome shotgun (WGS) entry which is preliminary data.</text>
</comment>
<keyword evidence="2" id="KW-0732">Signal</keyword>
<dbReference type="InterPro" id="IPR018642">
    <property type="entry name" value="DUF2066"/>
</dbReference>
<dbReference type="Pfam" id="PF09839">
    <property type="entry name" value="DUF2066"/>
    <property type="match status" value="1"/>
</dbReference>
<dbReference type="EMBL" id="NRSH01000004">
    <property type="protein sequence ID" value="MBK1725585.1"/>
    <property type="molecule type" value="Genomic_DNA"/>
</dbReference>
<keyword evidence="4" id="KW-1185">Reference proteome</keyword>
<name>A0ABS1E289_9GAMM</name>
<proteinExistence type="predicted"/>
<evidence type="ECO:0000256" key="1">
    <source>
        <dbReference type="SAM" id="MobiDB-lite"/>
    </source>
</evidence>
<feature type="chain" id="PRO_5047052376" description="DUF2066 domain-containing protein" evidence="2">
    <location>
        <begin position="33"/>
        <end position="364"/>
    </location>
</feature>
<evidence type="ECO:0000256" key="2">
    <source>
        <dbReference type="SAM" id="SignalP"/>
    </source>
</evidence>
<evidence type="ECO:0008006" key="5">
    <source>
        <dbReference type="Google" id="ProtNLM"/>
    </source>
</evidence>
<feature type="signal peptide" evidence="2">
    <location>
        <begin position="1"/>
        <end position="32"/>
    </location>
</feature>
<dbReference type="Proteomes" id="UP000738126">
    <property type="component" value="Unassembled WGS sequence"/>
</dbReference>
<reference evidence="3 4" key="1">
    <citation type="journal article" date="2020" name="Microorganisms">
        <title>Osmotic Adaptation and Compatible Solute Biosynthesis of Phototrophic Bacteria as Revealed from Genome Analyses.</title>
        <authorList>
            <person name="Imhoff J.F."/>
            <person name="Rahn T."/>
            <person name="Kunzel S."/>
            <person name="Keller A."/>
            <person name="Neulinger S.C."/>
        </authorList>
    </citation>
    <scope>NUCLEOTIDE SEQUENCE [LARGE SCALE GENOMIC DNA]</scope>
    <source>
        <strain evidence="3 4">DSM 15116</strain>
    </source>
</reference>
<gene>
    <name evidence="3" type="ORF">CKO13_00790</name>
</gene>
<protein>
    <recommendedName>
        <fullName evidence="5">DUF2066 domain-containing protein</fullName>
    </recommendedName>
</protein>
<dbReference type="RefSeq" id="WP_200255877.1">
    <property type="nucleotide sequence ID" value="NZ_NRSH01000004.1"/>
</dbReference>
<accession>A0ABS1E289</accession>
<feature type="region of interest" description="Disordered" evidence="1">
    <location>
        <begin position="344"/>
        <end position="364"/>
    </location>
</feature>